<feature type="compositionally biased region" description="Basic and acidic residues" evidence="1">
    <location>
        <begin position="478"/>
        <end position="490"/>
    </location>
</feature>
<comment type="caution">
    <text evidence="2">The sequence shown here is derived from an EMBL/GenBank/DDBJ whole genome shotgun (WGS) entry which is preliminary data.</text>
</comment>
<gene>
    <name evidence="2" type="ORF">CXU22_07170</name>
</gene>
<feature type="compositionally biased region" description="Low complexity" evidence="1">
    <location>
        <begin position="543"/>
        <end position="554"/>
    </location>
</feature>
<protein>
    <submittedName>
        <fullName evidence="2">Uncharacterized protein</fullName>
    </submittedName>
</protein>
<evidence type="ECO:0000313" key="2">
    <source>
        <dbReference type="EMBL" id="PNC17530.1"/>
    </source>
</evidence>
<feature type="region of interest" description="Disordered" evidence="1">
    <location>
        <begin position="1"/>
        <end position="115"/>
    </location>
</feature>
<feature type="compositionally biased region" description="Low complexity" evidence="1">
    <location>
        <begin position="526"/>
        <end position="536"/>
    </location>
</feature>
<dbReference type="OrthoDB" id="187407at2"/>
<dbReference type="RefSeq" id="WP_102714018.1">
    <property type="nucleotide sequence ID" value="NZ_PJKA01000012.1"/>
</dbReference>
<evidence type="ECO:0000313" key="3">
    <source>
        <dbReference type="Proteomes" id="UP000236000"/>
    </source>
</evidence>
<dbReference type="Proteomes" id="UP000236000">
    <property type="component" value="Unassembled WGS sequence"/>
</dbReference>
<dbReference type="AlphaFoldDB" id="A0A2N8HCC0"/>
<evidence type="ECO:0000256" key="1">
    <source>
        <dbReference type="SAM" id="MobiDB-lite"/>
    </source>
</evidence>
<sequence length="554" mass="61927">MMTDETPSTDPKQQIPDLSGLADFQFGPAWARPGARQERAASYPERRSGDRQGGDRRPRRDNREGRQPRGERRFDGQSGERRFNRDDRTRGSFRPRRDGERREEAARPPLAEPAEGLRVELRPVDSGLAALHQEVQKHRRTISLLDLAKVVMGSYDRYDLVFMKQENGPDLYHCKHGDGACFISRQEAVKHLWQSAWMPKYYESVEQEVEAPKGDFKAVAKCSLNNELVGPVNWHGYQSALMNLHRTKFASMPFEAFRSKIVTDKSEEAVQAWQDAVSKRTAWKPVREGASEVLLESPAAVEQDFESNHFEDCYDVTDKVFVNGAVKKNHLSPGLWAHLIQLSGTTRRHPSMLIPNLCHGLARHHMPIFKWKGNHYTGPARPKAMEEGTVLSDSLMSIATWAASNPGKGVDAMLKELAPVPDPEKATEEEMAQATEKQQNLVRDLFWLSEQGYILVFSNNTVSRPKAVPAQAPSPKKAVKDKQKTEEKTQPKPAEAGSAPLEQKSDIPSSEHPAANEEPSEKTDTVTEPAETPAAPAEEEVPAENVPEAAAVKA</sequence>
<reference evidence="2 3" key="1">
    <citation type="journal article" date="2017" name="BMC Genomics">
        <title>Genome sequencing of 39 Akkermansia muciniphila isolates reveals its population structure, genomic and functional diverisity, and global distribution in mammalian gut microbiotas.</title>
        <authorList>
            <person name="Guo X."/>
            <person name="Li S."/>
            <person name="Zhang J."/>
            <person name="Wu F."/>
            <person name="Li X."/>
            <person name="Wu D."/>
            <person name="Zhang M."/>
            <person name="Ou Z."/>
            <person name="Jie Z."/>
            <person name="Yan Q."/>
            <person name="Li P."/>
            <person name="Yi J."/>
            <person name="Peng Y."/>
        </authorList>
    </citation>
    <scope>NUCLEOTIDE SEQUENCE [LARGE SCALE GENOMIC DNA]</scope>
    <source>
        <strain evidence="2 3">GP24</strain>
    </source>
</reference>
<feature type="compositionally biased region" description="Basic and acidic residues" evidence="1">
    <location>
        <begin position="35"/>
        <end position="106"/>
    </location>
</feature>
<name>A0A2N8HCC0_9BACT</name>
<feature type="compositionally biased region" description="Polar residues" evidence="1">
    <location>
        <begin position="1"/>
        <end position="12"/>
    </location>
</feature>
<proteinExistence type="predicted"/>
<organism evidence="2 3">
    <name type="scientific">Akkermansia muciniphila</name>
    <dbReference type="NCBI Taxonomy" id="239935"/>
    <lineage>
        <taxon>Bacteria</taxon>
        <taxon>Pseudomonadati</taxon>
        <taxon>Verrucomicrobiota</taxon>
        <taxon>Verrucomicrobiia</taxon>
        <taxon>Verrucomicrobiales</taxon>
        <taxon>Akkermansiaceae</taxon>
        <taxon>Akkermansia</taxon>
    </lineage>
</organism>
<accession>A0A2N8HCC0</accession>
<feature type="region of interest" description="Disordered" evidence="1">
    <location>
        <begin position="464"/>
        <end position="554"/>
    </location>
</feature>
<dbReference type="EMBL" id="PJKA01000012">
    <property type="protein sequence ID" value="PNC17530.1"/>
    <property type="molecule type" value="Genomic_DNA"/>
</dbReference>